<accession>A0AAD4TV12</accession>
<dbReference type="AlphaFoldDB" id="A0AAD4TV12"/>
<reference evidence="1" key="1">
    <citation type="submission" date="2022-03" db="EMBL/GenBank/DDBJ databases">
        <title>Genomic analyses of argali, domestic sheep and their hybrids provide insights into chromosomal evolution, heterosis and genetic basis of agronomic traits.</title>
        <authorList>
            <person name="Li M."/>
        </authorList>
    </citation>
    <scope>NUCLEOTIDE SEQUENCE</scope>
    <source>
        <strain evidence="1">CAU-MHL-2022a</strain>
        <tissue evidence="1">Skin</tissue>
    </source>
</reference>
<gene>
    <name evidence="1" type="ORF">MG293_016890</name>
</gene>
<protein>
    <submittedName>
        <fullName evidence="1">Uncharacterized protein</fullName>
    </submittedName>
</protein>
<organism evidence="1 2">
    <name type="scientific">Ovis ammon polii</name>
    <dbReference type="NCBI Taxonomy" id="230172"/>
    <lineage>
        <taxon>Eukaryota</taxon>
        <taxon>Metazoa</taxon>
        <taxon>Chordata</taxon>
        <taxon>Craniata</taxon>
        <taxon>Vertebrata</taxon>
        <taxon>Euteleostomi</taxon>
        <taxon>Mammalia</taxon>
        <taxon>Eutheria</taxon>
        <taxon>Laurasiatheria</taxon>
        <taxon>Artiodactyla</taxon>
        <taxon>Ruminantia</taxon>
        <taxon>Pecora</taxon>
        <taxon>Bovidae</taxon>
        <taxon>Caprinae</taxon>
        <taxon>Ovis</taxon>
    </lineage>
</organism>
<dbReference type="EMBL" id="JAKZEL010000020">
    <property type="protein sequence ID" value="KAI4533871.1"/>
    <property type="molecule type" value="Genomic_DNA"/>
</dbReference>
<keyword evidence="2" id="KW-1185">Reference proteome</keyword>
<comment type="caution">
    <text evidence="1">The sequence shown here is derived from an EMBL/GenBank/DDBJ whole genome shotgun (WGS) entry which is preliminary data.</text>
</comment>
<name>A0AAD4TV12_OVIAM</name>
<evidence type="ECO:0000313" key="1">
    <source>
        <dbReference type="EMBL" id="KAI4533871.1"/>
    </source>
</evidence>
<dbReference type="Proteomes" id="UP001214576">
    <property type="component" value="Unassembled WGS sequence"/>
</dbReference>
<proteinExistence type="predicted"/>
<sequence length="119" mass="13398">MDPDVVFHSEIPVTLPRIEGGRLWVERCALHGHAGDQTGRMRFLTCRQCSKFLSPWWFSCSRCGGVSLALPRRWPPPPHRRPCRGCQPASPLGLWTLPPTHPASEPACSEGHIPFREVH</sequence>
<evidence type="ECO:0000313" key="2">
    <source>
        <dbReference type="Proteomes" id="UP001214576"/>
    </source>
</evidence>